<comment type="caution">
    <text evidence="1">The sequence shown here is derived from an EMBL/GenBank/DDBJ whole genome shotgun (WGS) entry which is preliminary data.</text>
</comment>
<accession>A0ACB9KP08</accession>
<reference evidence="1 2" key="1">
    <citation type="journal article" date="2022" name="DNA Res.">
        <title>Chromosomal-level genome assembly of the orchid tree Bauhinia variegata (Leguminosae; Cercidoideae) supports the allotetraploid origin hypothesis of Bauhinia.</title>
        <authorList>
            <person name="Zhong Y."/>
            <person name="Chen Y."/>
            <person name="Zheng D."/>
            <person name="Pang J."/>
            <person name="Liu Y."/>
            <person name="Luo S."/>
            <person name="Meng S."/>
            <person name="Qian L."/>
            <person name="Wei D."/>
            <person name="Dai S."/>
            <person name="Zhou R."/>
        </authorList>
    </citation>
    <scope>NUCLEOTIDE SEQUENCE [LARGE SCALE GENOMIC DNA]</scope>
    <source>
        <strain evidence="1">BV-YZ2020</strain>
    </source>
</reference>
<name>A0ACB9KP08_BAUVA</name>
<evidence type="ECO:0000313" key="2">
    <source>
        <dbReference type="Proteomes" id="UP000828941"/>
    </source>
</evidence>
<keyword evidence="2" id="KW-1185">Reference proteome</keyword>
<gene>
    <name evidence="1" type="ORF">L6164_032418</name>
</gene>
<organism evidence="1 2">
    <name type="scientific">Bauhinia variegata</name>
    <name type="common">Purple orchid tree</name>
    <name type="synonym">Phanera variegata</name>
    <dbReference type="NCBI Taxonomy" id="167791"/>
    <lineage>
        <taxon>Eukaryota</taxon>
        <taxon>Viridiplantae</taxon>
        <taxon>Streptophyta</taxon>
        <taxon>Embryophyta</taxon>
        <taxon>Tracheophyta</taxon>
        <taxon>Spermatophyta</taxon>
        <taxon>Magnoliopsida</taxon>
        <taxon>eudicotyledons</taxon>
        <taxon>Gunneridae</taxon>
        <taxon>Pentapetalae</taxon>
        <taxon>rosids</taxon>
        <taxon>fabids</taxon>
        <taxon>Fabales</taxon>
        <taxon>Fabaceae</taxon>
        <taxon>Cercidoideae</taxon>
        <taxon>Cercideae</taxon>
        <taxon>Bauhiniinae</taxon>
        <taxon>Bauhinia</taxon>
    </lineage>
</organism>
<sequence>MESLFHLNKNGSFHRKKKNSDTTTPQALQRRKGEQQAPTTRPIKHQRQCRCCCCQRRALITTQTSGLGTTATATGDRLMGEAVEAIVGDREWVVLGDVTQSELSVAVDLELMVVHEIGVVSSSSVKAYYKMLREVQGGLRINGVMPLNFIV</sequence>
<evidence type="ECO:0000313" key="1">
    <source>
        <dbReference type="EMBL" id="KAI4298905.1"/>
    </source>
</evidence>
<protein>
    <submittedName>
        <fullName evidence="1">Uncharacterized protein</fullName>
    </submittedName>
</protein>
<dbReference type="EMBL" id="CM039438">
    <property type="protein sequence ID" value="KAI4298905.1"/>
    <property type="molecule type" value="Genomic_DNA"/>
</dbReference>
<dbReference type="Proteomes" id="UP000828941">
    <property type="component" value="Chromosome 13"/>
</dbReference>
<proteinExistence type="predicted"/>